<dbReference type="InterPro" id="IPR005662">
    <property type="entry name" value="GTPase_Era-like"/>
</dbReference>
<dbReference type="Pfam" id="PF01926">
    <property type="entry name" value="MMR_HSR1"/>
    <property type="match status" value="1"/>
</dbReference>
<keyword evidence="2" id="KW-0812">Transmembrane</keyword>
<dbReference type="EMBL" id="FUHU01000020">
    <property type="protein sequence ID" value="SJM53748.1"/>
    <property type="molecule type" value="Genomic_DNA"/>
</dbReference>
<name>A0A1R4FCW5_9MICO</name>
<dbReference type="GO" id="GO:0005525">
    <property type="term" value="F:GTP binding"/>
    <property type="evidence" value="ECO:0007669"/>
    <property type="project" value="InterPro"/>
</dbReference>
<dbReference type="GeneID" id="303172350"/>
<feature type="domain" description="G" evidence="3">
    <location>
        <begin position="52"/>
        <end position="163"/>
    </location>
</feature>
<protein>
    <submittedName>
        <fullName evidence="4">Exonuclease SbcC</fullName>
    </submittedName>
</protein>
<keyword evidence="4" id="KW-0269">Exonuclease</keyword>
<dbReference type="GO" id="GO:0005829">
    <property type="term" value="C:cytosol"/>
    <property type="evidence" value="ECO:0007669"/>
    <property type="project" value="TreeGrafter"/>
</dbReference>
<dbReference type="Gene3D" id="3.40.50.300">
    <property type="entry name" value="P-loop containing nucleotide triphosphate hydrolases"/>
    <property type="match status" value="1"/>
</dbReference>
<evidence type="ECO:0000313" key="4">
    <source>
        <dbReference type="EMBL" id="SJM53748.1"/>
    </source>
</evidence>
<accession>A0A1R4FCW5</accession>
<dbReference type="SUPFAM" id="SSF52540">
    <property type="entry name" value="P-loop containing nucleoside triphosphate hydrolases"/>
    <property type="match status" value="1"/>
</dbReference>
<organism evidence="4 5">
    <name type="scientific">Agrococcus casei LMG 22410</name>
    <dbReference type="NCBI Taxonomy" id="1255656"/>
    <lineage>
        <taxon>Bacteria</taxon>
        <taxon>Bacillati</taxon>
        <taxon>Actinomycetota</taxon>
        <taxon>Actinomycetes</taxon>
        <taxon>Micrococcales</taxon>
        <taxon>Microbacteriaceae</taxon>
        <taxon>Agrococcus</taxon>
    </lineage>
</organism>
<dbReference type="GO" id="GO:0004527">
    <property type="term" value="F:exonuclease activity"/>
    <property type="evidence" value="ECO:0007669"/>
    <property type="project" value="UniProtKB-KW"/>
</dbReference>
<evidence type="ECO:0000256" key="1">
    <source>
        <dbReference type="SAM" id="MobiDB-lite"/>
    </source>
</evidence>
<dbReference type="RefSeq" id="WP_086991228.1">
    <property type="nucleotide sequence ID" value="NZ_FUHU01000020.1"/>
</dbReference>
<keyword evidence="4" id="KW-0540">Nuclease</keyword>
<dbReference type="GO" id="GO:0000028">
    <property type="term" value="P:ribosomal small subunit assembly"/>
    <property type="evidence" value="ECO:0007669"/>
    <property type="project" value="TreeGrafter"/>
</dbReference>
<dbReference type="PANTHER" id="PTHR42698:SF1">
    <property type="entry name" value="GTPASE ERA, MITOCHONDRIAL"/>
    <property type="match status" value="1"/>
</dbReference>
<feature type="transmembrane region" description="Helical" evidence="2">
    <location>
        <begin position="405"/>
        <end position="434"/>
    </location>
</feature>
<feature type="region of interest" description="Disordered" evidence="1">
    <location>
        <begin position="331"/>
        <end position="351"/>
    </location>
</feature>
<dbReference type="InterPro" id="IPR006073">
    <property type="entry name" value="GTP-bd"/>
</dbReference>
<gene>
    <name evidence="4" type="ORF">CZ674_03905</name>
</gene>
<feature type="transmembrane region" description="Helical" evidence="2">
    <location>
        <begin position="454"/>
        <end position="485"/>
    </location>
</feature>
<proteinExistence type="predicted"/>
<evidence type="ECO:0000259" key="3">
    <source>
        <dbReference type="Pfam" id="PF01926"/>
    </source>
</evidence>
<reference evidence="4 5" key="1">
    <citation type="submission" date="2017-02" db="EMBL/GenBank/DDBJ databases">
        <authorList>
            <person name="Peterson S.W."/>
        </authorList>
    </citation>
    <scope>NUCLEOTIDE SEQUENCE [LARGE SCALE GENOMIC DNA]</scope>
    <source>
        <strain evidence="4 5">LMG 22410</strain>
    </source>
</reference>
<dbReference type="OrthoDB" id="974105at2"/>
<keyword evidence="2" id="KW-1133">Transmembrane helix</keyword>
<dbReference type="GO" id="GO:0043024">
    <property type="term" value="F:ribosomal small subunit binding"/>
    <property type="evidence" value="ECO:0007669"/>
    <property type="project" value="TreeGrafter"/>
</dbReference>
<evidence type="ECO:0000256" key="2">
    <source>
        <dbReference type="SAM" id="Phobius"/>
    </source>
</evidence>
<keyword evidence="5" id="KW-1185">Reference proteome</keyword>
<keyword evidence="4" id="KW-0378">Hydrolase</keyword>
<dbReference type="PANTHER" id="PTHR42698">
    <property type="entry name" value="GTPASE ERA"/>
    <property type="match status" value="1"/>
</dbReference>
<dbReference type="GO" id="GO:0019843">
    <property type="term" value="F:rRNA binding"/>
    <property type="evidence" value="ECO:0007669"/>
    <property type="project" value="TreeGrafter"/>
</dbReference>
<evidence type="ECO:0000313" key="5">
    <source>
        <dbReference type="Proteomes" id="UP000195787"/>
    </source>
</evidence>
<sequence length="530" mass="57431">MSKPTLAERLTALDTAAELADGRIARADSERIRAVAQSGSSRRELSDEHTVVGFFGATGSGKSSLFNAIVGADVATTHVRRPTTSTPLAAVWQPDGSAALLDWLEVRDRSERTGGFDKQVGPLILLDLPDFDSVRSEHRDIAARLAAQVDVLVWVVDPEKYADAVIHRDFITPHSGHSAVTLAVLNKTDLLSASDQKAVADSFRDLLERDGLGKVKVLGASARTGDGVDAVRQQIAKVAKGRRAQLERIEADIDSATSEWADARVPSQPPRDAEKALTQALGQAAGVPAIAAAVGSSYRKRLGQRTGWLLTSWMLRFRADPLRRLGLREEADESGVHRSSMPKMSASGRAQANKGVRDYAARASADLSGGWAESVRERAESALPGLPEELDRAVARTRLQARVSWGWSIVTVLQWVALLAALVGVGWYLLLWLMGSFGFGLPFLTPEVPTVEGWQVPTLLVAGGILLGILLGLLSAAFGGVAGAVRRTRARRRLLRQVNATAREEIVEPVREERERWRGFVEAVKLARRR</sequence>
<dbReference type="InterPro" id="IPR027417">
    <property type="entry name" value="P-loop_NTPase"/>
</dbReference>
<keyword evidence="2" id="KW-0472">Membrane</keyword>
<dbReference type="AlphaFoldDB" id="A0A1R4FCW5"/>
<dbReference type="Proteomes" id="UP000195787">
    <property type="component" value="Unassembled WGS sequence"/>
</dbReference>